<keyword evidence="3" id="KW-1185">Reference proteome</keyword>
<evidence type="ECO:0000313" key="2">
    <source>
        <dbReference type="EMBL" id="MDY0882110.1"/>
    </source>
</evidence>
<dbReference type="EMBL" id="JAXCLW010000001">
    <property type="protein sequence ID" value="MDY0882110.1"/>
    <property type="molecule type" value="Genomic_DNA"/>
</dbReference>
<comment type="caution">
    <text evidence="2">The sequence shown here is derived from an EMBL/GenBank/DDBJ whole genome shotgun (WGS) entry which is preliminary data.</text>
</comment>
<feature type="signal peptide" evidence="1">
    <location>
        <begin position="1"/>
        <end position="31"/>
    </location>
</feature>
<proteinExistence type="predicted"/>
<name>A0ABU5E933_9PROT</name>
<evidence type="ECO:0000256" key="1">
    <source>
        <dbReference type="SAM" id="SignalP"/>
    </source>
</evidence>
<reference evidence="2 3" key="1">
    <citation type="journal article" date="2016" name="Antonie Van Leeuwenhoek">
        <title>Dongia soli sp. nov., isolated from soil from Dokdo, Korea.</title>
        <authorList>
            <person name="Kim D.U."/>
            <person name="Lee H."/>
            <person name="Kim H."/>
            <person name="Kim S.G."/>
            <person name="Ka J.O."/>
        </authorList>
    </citation>
    <scope>NUCLEOTIDE SEQUENCE [LARGE SCALE GENOMIC DNA]</scope>
    <source>
        <strain evidence="2 3">D78</strain>
    </source>
</reference>
<evidence type="ECO:0000313" key="3">
    <source>
        <dbReference type="Proteomes" id="UP001279642"/>
    </source>
</evidence>
<protein>
    <submittedName>
        <fullName evidence="2">Uncharacterized protein</fullName>
    </submittedName>
</protein>
<keyword evidence="1" id="KW-0732">Signal</keyword>
<dbReference type="Proteomes" id="UP001279642">
    <property type="component" value="Unassembled WGS sequence"/>
</dbReference>
<gene>
    <name evidence="2" type="ORF">SMD27_04590</name>
</gene>
<feature type="chain" id="PRO_5045804692" evidence="1">
    <location>
        <begin position="32"/>
        <end position="252"/>
    </location>
</feature>
<organism evidence="2 3">
    <name type="scientific">Dongia soli</name>
    <dbReference type="NCBI Taxonomy" id="600628"/>
    <lineage>
        <taxon>Bacteria</taxon>
        <taxon>Pseudomonadati</taxon>
        <taxon>Pseudomonadota</taxon>
        <taxon>Alphaproteobacteria</taxon>
        <taxon>Rhodospirillales</taxon>
        <taxon>Dongiaceae</taxon>
        <taxon>Dongia</taxon>
    </lineage>
</organism>
<accession>A0ABU5E933</accession>
<dbReference type="RefSeq" id="WP_320507142.1">
    <property type="nucleotide sequence ID" value="NZ_JAXCLW010000001.1"/>
</dbReference>
<sequence length="252" mass="28101">MFAAARRPYLAGLLSLLSLALNPSGSAIAQAAPPAIPSPGQSLPLDQASPVDLAGYKLGMSLDEFKSLPLIDRVKYPKARVLCSGDPELRRSTELGTMRQMPDERAANIIRCNIFRPDPSNVSWWSSLPPARDGRTAKESKYYFASINGAYRLLFAQSSWPQDMLQHMLGELVATYGAPAGPRQQRRDSLRTYETRSWQTAKTWLVLDYKTDKAARAFTVTIVDPFLDQAVHARGFNSRGTLLYYSTFVHMR</sequence>